<dbReference type="EMBL" id="JAHRIP010048102">
    <property type="protein sequence ID" value="MEQ2299459.1"/>
    <property type="molecule type" value="Genomic_DNA"/>
</dbReference>
<dbReference type="PANTHER" id="PTHR45911">
    <property type="entry name" value="C2 DOMAIN-CONTAINING PROTEIN"/>
    <property type="match status" value="1"/>
</dbReference>
<sequence length="231" mass="26483">NSAEACDDFDDNITELAEGADILLPGPDVQTPSPLQRYLLSINLKYGRNLVVRNRRSATSDPYVKFKLEGKQFYKSKVVYKDLNPRWNESFSHPLRDRDHDVELRVYDKNLTADVFMGSSTISLKDLELHKTHELELRLEDPKSKEDDMGVIAVEVRLLFRDATVKRGPRFRPKKKYAKCPASPHSVWEPVMSGTVTARDIWLFADGSLFLPFLELPCSRTRAQLHALLTH</sequence>
<organism evidence="5 6">
    <name type="scientific">Ameca splendens</name>
    <dbReference type="NCBI Taxonomy" id="208324"/>
    <lineage>
        <taxon>Eukaryota</taxon>
        <taxon>Metazoa</taxon>
        <taxon>Chordata</taxon>
        <taxon>Craniata</taxon>
        <taxon>Vertebrata</taxon>
        <taxon>Euteleostomi</taxon>
        <taxon>Actinopterygii</taxon>
        <taxon>Neopterygii</taxon>
        <taxon>Teleostei</taxon>
        <taxon>Neoteleostei</taxon>
        <taxon>Acanthomorphata</taxon>
        <taxon>Ovalentaria</taxon>
        <taxon>Atherinomorphae</taxon>
        <taxon>Cyprinodontiformes</taxon>
        <taxon>Goodeidae</taxon>
        <taxon>Ameca</taxon>
    </lineage>
</organism>
<dbReference type="Pfam" id="PF00168">
    <property type="entry name" value="C2"/>
    <property type="match status" value="1"/>
</dbReference>
<dbReference type="PROSITE" id="PS50004">
    <property type="entry name" value="C2"/>
    <property type="match status" value="1"/>
</dbReference>
<evidence type="ECO:0000313" key="6">
    <source>
        <dbReference type="Proteomes" id="UP001469553"/>
    </source>
</evidence>
<dbReference type="PRINTS" id="PR00360">
    <property type="entry name" value="C2DOMAIN"/>
</dbReference>
<feature type="non-terminal residue" evidence="5">
    <location>
        <position position="1"/>
    </location>
</feature>
<gene>
    <name evidence="5" type="ORF">AMECASPLE_015358</name>
</gene>
<comment type="similarity">
    <text evidence="1">Belongs to the MCTP family.</text>
</comment>
<evidence type="ECO:0000259" key="4">
    <source>
        <dbReference type="PROSITE" id="PS50004"/>
    </source>
</evidence>
<keyword evidence="2" id="KW-0479">Metal-binding</keyword>
<evidence type="ECO:0000256" key="3">
    <source>
        <dbReference type="ARBA" id="ARBA00022837"/>
    </source>
</evidence>
<evidence type="ECO:0000256" key="2">
    <source>
        <dbReference type="ARBA" id="ARBA00022723"/>
    </source>
</evidence>
<evidence type="ECO:0000256" key="1">
    <source>
        <dbReference type="ARBA" id="ARBA00007923"/>
    </source>
</evidence>
<evidence type="ECO:0000313" key="5">
    <source>
        <dbReference type="EMBL" id="MEQ2299459.1"/>
    </source>
</evidence>
<dbReference type="SMART" id="SM00239">
    <property type="entry name" value="C2"/>
    <property type="match status" value="1"/>
</dbReference>
<dbReference type="SUPFAM" id="SSF49562">
    <property type="entry name" value="C2 domain (Calcium/lipid-binding domain, CaLB)"/>
    <property type="match status" value="1"/>
</dbReference>
<accession>A0ABV0YZW3</accession>
<dbReference type="PANTHER" id="PTHR45911:SF9">
    <property type="entry name" value="MULTIPLE C2 AND TRANSMEMBRANE DOMAIN-CONTAINING PROTEIN 2"/>
    <property type="match status" value="1"/>
</dbReference>
<proteinExistence type="inferred from homology"/>
<feature type="domain" description="C2" evidence="4">
    <location>
        <begin position="21"/>
        <end position="137"/>
    </location>
</feature>
<comment type="caution">
    <text evidence="5">The sequence shown here is derived from an EMBL/GenBank/DDBJ whole genome shotgun (WGS) entry which is preliminary data.</text>
</comment>
<protein>
    <recommendedName>
        <fullName evidence="4">C2 domain-containing protein</fullName>
    </recommendedName>
</protein>
<dbReference type="Proteomes" id="UP001469553">
    <property type="component" value="Unassembled WGS sequence"/>
</dbReference>
<reference evidence="5 6" key="1">
    <citation type="submission" date="2021-06" db="EMBL/GenBank/DDBJ databases">
        <authorList>
            <person name="Palmer J.M."/>
        </authorList>
    </citation>
    <scope>NUCLEOTIDE SEQUENCE [LARGE SCALE GENOMIC DNA]</scope>
    <source>
        <strain evidence="5 6">AS_MEX2019</strain>
        <tissue evidence="5">Muscle</tissue>
    </source>
</reference>
<dbReference type="Gene3D" id="2.60.40.150">
    <property type="entry name" value="C2 domain"/>
    <property type="match status" value="1"/>
</dbReference>
<keyword evidence="3" id="KW-0106">Calcium</keyword>
<dbReference type="InterPro" id="IPR035892">
    <property type="entry name" value="C2_domain_sf"/>
</dbReference>
<dbReference type="InterPro" id="IPR000008">
    <property type="entry name" value="C2_dom"/>
</dbReference>
<keyword evidence="6" id="KW-1185">Reference proteome</keyword>
<name>A0ABV0YZW3_9TELE</name>